<evidence type="ECO:0000313" key="2">
    <source>
        <dbReference type="Proteomes" id="UP000625316"/>
    </source>
</evidence>
<dbReference type="EMBL" id="JADEXQ010000065">
    <property type="protein sequence ID" value="MBE9031468.1"/>
    <property type="molecule type" value="Genomic_DNA"/>
</dbReference>
<protein>
    <submittedName>
        <fullName evidence="1">Uncharacterized protein</fullName>
    </submittedName>
</protein>
<accession>A0A928VMR8</accession>
<dbReference type="AlphaFoldDB" id="A0A928VMR8"/>
<gene>
    <name evidence="1" type="ORF">IQ266_17170</name>
</gene>
<keyword evidence="2" id="KW-1185">Reference proteome</keyword>
<dbReference type="RefSeq" id="WP_264326296.1">
    <property type="nucleotide sequence ID" value="NZ_JADEXQ010000065.1"/>
</dbReference>
<organism evidence="1 2">
    <name type="scientific">Romeriopsis navalis LEGE 11480</name>
    <dbReference type="NCBI Taxonomy" id="2777977"/>
    <lineage>
        <taxon>Bacteria</taxon>
        <taxon>Bacillati</taxon>
        <taxon>Cyanobacteriota</taxon>
        <taxon>Cyanophyceae</taxon>
        <taxon>Leptolyngbyales</taxon>
        <taxon>Leptolyngbyaceae</taxon>
        <taxon>Romeriopsis</taxon>
        <taxon>Romeriopsis navalis</taxon>
    </lineage>
</organism>
<comment type="caution">
    <text evidence="1">The sequence shown here is derived from an EMBL/GenBank/DDBJ whole genome shotgun (WGS) entry which is preliminary data.</text>
</comment>
<sequence>MNQDNEIFAFRDAGPDRGYDILTNELGEQDTNNLLSARLRIEQQGGLADTLNDPTLDKQIAAMGDCATVGAHAAYVAHYALDGYNGNTIKTPRFTVSCDDQGNLTMTENPKHLQTNAAGKKVIVKPAMTPGSAGEPATTDVVNNPTGKVTLKTENGRVTIFNLSNKDQTNFEQMFKTAKQKLLGRDAGTKISVPKPQLARD</sequence>
<reference evidence="1" key="1">
    <citation type="submission" date="2020-10" db="EMBL/GenBank/DDBJ databases">
        <authorList>
            <person name="Castelo-Branco R."/>
            <person name="Eusebio N."/>
            <person name="Adriana R."/>
            <person name="Vieira A."/>
            <person name="Brugerolle De Fraissinette N."/>
            <person name="Rezende De Castro R."/>
            <person name="Schneider M.P."/>
            <person name="Vasconcelos V."/>
            <person name="Leao P.N."/>
        </authorList>
    </citation>
    <scope>NUCLEOTIDE SEQUENCE</scope>
    <source>
        <strain evidence="1">LEGE 11480</strain>
    </source>
</reference>
<name>A0A928VMR8_9CYAN</name>
<evidence type="ECO:0000313" key="1">
    <source>
        <dbReference type="EMBL" id="MBE9031468.1"/>
    </source>
</evidence>
<dbReference type="Proteomes" id="UP000625316">
    <property type="component" value="Unassembled WGS sequence"/>
</dbReference>
<proteinExistence type="predicted"/>